<organism evidence="2">
    <name type="scientific">Candida tenuis (strain ATCC 10573 / BCRC 21748 / CBS 615 / JCM 9827 / NBRC 10315 / NRRL Y-1498 / VKM Y-70)</name>
    <name type="common">Yeast</name>
    <name type="synonym">Yamadazyma tenuis</name>
    <dbReference type="NCBI Taxonomy" id="590646"/>
    <lineage>
        <taxon>Eukaryota</taxon>
        <taxon>Fungi</taxon>
        <taxon>Dikarya</taxon>
        <taxon>Ascomycota</taxon>
        <taxon>Saccharomycotina</taxon>
        <taxon>Pichiomycetes</taxon>
        <taxon>Debaryomycetaceae</taxon>
        <taxon>Yamadazyma</taxon>
    </lineage>
</organism>
<dbReference type="HOGENOM" id="CLU_028342_0_0_1"/>
<dbReference type="EMBL" id="GL996512">
    <property type="protein sequence ID" value="EGV65634.1"/>
    <property type="molecule type" value="Genomic_DNA"/>
</dbReference>
<reference evidence="1 2" key="1">
    <citation type="journal article" date="2011" name="Proc. Natl. Acad. Sci. U.S.A.">
        <title>Comparative genomics of xylose-fermenting fungi for enhanced biofuel production.</title>
        <authorList>
            <person name="Wohlbach D.J."/>
            <person name="Kuo A."/>
            <person name="Sato T.K."/>
            <person name="Potts K.M."/>
            <person name="Salamov A.A."/>
            <person name="LaButti K.M."/>
            <person name="Sun H."/>
            <person name="Clum A."/>
            <person name="Pangilinan J.L."/>
            <person name="Lindquist E.A."/>
            <person name="Lucas S."/>
            <person name="Lapidus A."/>
            <person name="Jin M."/>
            <person name="Gunawan C."/>
            <person name="Balan V."/>
            <person name="Dale B.E."/>
            <person name="Jeffries T.W."/>
            <person name="Zinkel R."/>
            <person name="Barry K.W."/>
            <person name="Grigoriev I.V."/>
            <person name="Gasch A.P."/>
        </authorList>
    </citation>
    <scope>NUCLEOTIDE SEQUENCE [LARGE SCALE GENOMIC DNA]</scope>
    <source>
        <strain evidence="2">ATCC 10573 / BCRC 21748 / CBS 615 / JCM 9827 / NBRC 10315 / NRRL Y-1498 / VKM Y-70</strain>
    </source>
</reference>
<dbReference type="PANTHER" id="PTHR12975">
    <property type="entry name" value="TRANSPORT PROTEIN TRAPP"/>
    <property type="match status" value="1"/>
</dbReference>
<dbReference type="GeneID" id="18250628"/>
<gene>
    <name evidence="1" type="ORF">CANTEDRAFT_96753</name>
</gene>
<accession>G3AZP0</accession>
<dbReference type="Pfam" id="PF12739">
    <property type="entry name" value="TRAPPC-Trs85"/>
    <property type="match status" value="1"/>
</dbReference>
<protein>
    <submittedName>
        <fullName evidence="1">Uncharacterized protein</fullName>
    </submittedName>
</protein>
<dbReference type="GO" id="GO:1990072">
    <property type="term" value="C:TRAPPIII protein complex"/>
    <property type="evidence" value="ECO:0007669"/>
    <property type="project" value="TreeGrafter"/>
</dbReference>
<dbReference type="KEGG" id="cten:18250628"/>
<evidence type="ECO:0000313" key="1">
    <source>
        <dbReference type="EMBL" id="EGV65634.1"/>
    </source>
</evidence>
<dbReference type="STRING" id="590646.G3AZP0"/>
<name>G3AZP0_CANTC</name>
<dbReference type="AlphaFoldDB" id="G3AZP0"/>
<sequence length="636" mass="73581">MSSYPMGLDPYVSRQCLLHHMYSPLVSVHSSPAADAFLQSVVNAADTSVLSILKPYGNNVQYPIPNQSFKITNNQLITKNYPSFPVRFDFPLQDLLSIASSSSSDHSSSLQQLFSISSLERLLKELPFDANDDLYLAFFNKVITSNSIVAFHTFNHPISQIFVIDYANDSVDYLRARIVEFRNYRFPPFFQINDLLVHAFVVYDENAVGASELAAFEADVNNKLSVAVTFIPVVFQEPEKSASQVEILVNQNSTIDEDLQRISFGSTPDHFMIPTSVDRSLRGSIHQFISQQLIPHMEKKVRLWDDQILAPKRSITNRFFSASRKLFNNNNASDHQADTSSFNYQENYYHKSSPEQSIRKLADWSLILKDFKYSYSVYDLIKKDYNNDKAWIYVASTQEMCIISLLLVQTQLANNLGVSPDRNTLRRIRNDIIEPYLDNLSYTYKSRLNLKTYNLRTLLVVVELLQCMCSTFKMYWWWIDLIEKYLVKCVQEFDAHLIASNQSSQVIKAIIYERLGFVFGKISVESMVQIDHQEQEKPPEEEGLYHNPYKIRPKRVPYIVGSGRFRKSSTWYLLSIKEWLALEKYDHIKVLLSNIRYSFDLELTDNWYNRSDLLLGIIKRRLVDQDKVPPLEVASS</sequence>
<dbReference type="PANTHER" id="PTHR12975:SF6">
    <property type="entry name" value="TRAFFICKING PROTEIN PARTICLE COMPLEX SUBUNIT 8"/>
    <property type="match status" value="1"/>
</dbReference>
<proteinExistence type="predicted"/>
<dbReference type="OrthoDB" id="203724at2759"/>
<keyword evidence="2" id="KW-1185">Reference proteome</keyword>
<dbReference type="InterPro" id="IPR024420">
    <property type="entry name" value="TRAPP_III_complex_Trs85"/>
</dbReference>
<evidence type="ECO:0000313" key="2">
    <source>
        <dbReference type="Proteomes" id="UP000000707"/>
    </source>
</evidence>
<dbReference type="eggNOG" id="KOG1938">
    <property type="taxonomic scope" value="Eukaryota"/>
</dbReference>
<dbReference type="Proteomes" id="UP000000707">
    <property type="component" value="Unassembled WGS sequence"/>
</dbReference>